<gene>
    <name evidence="3" type="ORF">GCM10010466_32210</name>
</gene>
<feature type="compositionally biased region" description="Basic and acidic residues" evidence="1">
    <location>
        <begin position="28"/>
        <end position="62"/>
    </location>
</feature>
<dbReference type="RefSeq" id="WP_344860218.1">
    <property type="nucleotide sequence ID" value="NZ_BAAAUT010000023.1"/>
</dbReference>
<dbReference type="EMBL" id="BAAAUT010000023">
    <property type="protein sequence ID" value="GAA3138750.1"/>
    <property type="molecule type" value="Genomic_DNA"/>
</dbReference>
<reference evidence="4" key="1">
    <citation type="journal article" date="2019" name="Int. J. Syst. Evol. Microbiol.">
        <title>The Global Catalogue of Microorganisms (GCM) 10K type strain sequencing project: providing services to taxonomists for standard genome sequencing and annotation.</title>
        <authorList>
            <consortium name="The Broad Institute Genomics Platform"/>
            <consortium name="The Broad Institute Genome Sequencing Center for Infectious Disease"/>
            <person name="Wu L."/>
            <person name="Ma J."/>
        </authorList>
    </citation>
    <scope>NUCLEOTIDE SEQUENCE [LARGE SCALE GENOMIC DNA]</scope>
    <source>
        <strain evidence="4">JCM 9373</strain>
    </source>
</reference>
<keyword evidence="4" id="KW-1185">Reference proteome</keyword>
<dbReference type="InterPro" id="IPR043763">
    <property type="entry name" value="DUF5709"/>
</dbReference>
<feature type="compositionally biased region" description="Basic and acidic residues" evidence="1">
    <location>
        <begin position="93"/>
        <end position="104"/>
    </location>
</feature>
<sequence length="104" mass="11890">MSQSPPDRYGFSDEQAFEFEQATNDLGFEHRILADDPRHRDSLDERLRREARERGRTPRGSDRLIAPDQGFGPYDTDQAYATDAGVDDGDLSAEERAVRVDPRY</sequence>
<evidence type="ECO:0000259" key="2">
    <source>
        <dbReference type="Pfam" id="PF18970"/>
    </source>
</evidence>
<organism evidence="3 4">
    <name type="scientific">Planomonospora alba</name>
    <dbReference type="NCBI Taxonomy" id="161354"/>
    <lineage>
        <taxon>Bacteria</taxon>
        <taxon>Bacillati</taxon>
        <taxon>Actinomycetota</taxon>
        <taxon>Actinomycetes</taxon>
        <taxon>Streptosporangiales</taxon>
        <taxon>Streptosporangiaceae</taxon>
        <taxon>Planomonospora</taxon>
    </lineage>
</organism>
<comment type="caution">
    <text evidence="3">The sequence shown here is derived from an EMBL/GenBank/DDBJ whole genome shotgun (WGS) entry which is preliminary data.</text>
</comment>
<evidence type="ECO:0000256" key="1">
    <source>
        <dbReference type="SAM" id="MobiDB-lite"/>
    </source>
</evidence>
<protein>
    <recommendedName>
        <fullName evidence="2">DUF5709 domain-containing protein</fullName>
    </recommendedName>
</protein>
<proteinExistence type="predicted"/>
<feature type="region of interest" description="Disordered" evidence="1">
    <location>
        <begin position="28"/>
        <end position="104"/>
    </location>
</feature>
<dbReference type="Pfam" id="PF18970">
    <property type="entry name" value="DUF5709"/>
    <property type="match status" value="1"/>
</dbReference>
<dbReference type="Proteomes" id="UP001500320">
    <property type="component" value="Unassembled WGS sequence"/>
</dbReference>
<evidence type="ECO:0000313" key="3">
    <source>
        <dbReference type="EMBL" id="GAA3138750.1"/>
    </source>
</evidence>
<accession>A0ABP6N7S3</accession>
<evidence type="ECO:0000313" key="4">
    <source>
        <dbReference type="Proteomes" id="UP001500320"/>
    </source>
</evidence>
<name>A0ABP6N7S3_9ACTN</name>
<feature type="domain" description="DUF5709" evidence="2">
    <location>
        <begin position="59"/>
        <end position="101"/>
    </location>
</feature>